<feature type="transmembrane region" description="Helical" evidence="1">
    <location>
        <begin position="453"/>
        <end position="472"/>
    </location>
</feature>
<evidence type="ECO:0000313" key="3">
    <source>
        <dbReference type="Proteomes" id="UP000619260"/>
    </source>
</evidence>
<sequence>MSTALVDAPTTGGPAVAGARSPLRWAPLAVTLLFTAGALIATGTPVLDILKYALYTLGAVLVPGTLVYRAVRPTVHSLVDDLAMGIAVGLVLEIAGWAVFVGLGVPGLLWLWPLAVVVPFVAVPRLRRHWWVRGYTPVPIGWAWVVAAAAVFFVGYLALAFLRVNPILPAGEDDRQYLDLAYQLSLAGEAAHRFPPDLPQVSGEPLTYHWFGHMHMAVVGLIGHIDLTVVSLRLAVPGLSLASVLLTAVIGWRVSGKPYAGAAAAVLMWVIGEVSFSNPLTQPFGTQVRFAVWHGMSLTYSWVFLLALIGVVAVLLERARATGLYVLAFLFMLASTGAKASSLPVALAALGMVWLALLVAKRRIPWPVTVLIALGLAAQLIATAVLFRFRTYGLALDPLSNLAVFWDGPADRPLWKHLLIVGGVVLGFLVNMQIRGLAAGPLLTRKPREWEPVVWFLLGGALAGPALYLAFSTVNAQYFARAGFTFLVLAAGWGYAIALENARLTRRALVALASGSALLALALLAAQVRFASPDQGTHPYSPVLPILKWSAGLALIGALGAGAWFVGRRFAPALRGRGVLVALTFVMLAGAHHLPMDVYQTLKAPQGGPYFTAPLPRSRVDAARWVRAHSDPGDIVATNAHCLYPPAAGQDVSNCDARVFWLSGYAGRSVLVEGWGFAPRPTGPYGEFWDLERLRANDAAFLSPTADGLRDLRTRYKVRYLVVDRRSGTESPTLASLADKRYDNGQLAVYEIRR</sequence>
<feature type="transmembrane region" description="Helical" evidence="1">
    <location>
        <begin position="367"/>
        <end position="389"/>
    </location>
</feature>
<feature type="transmembrane region" description="Helical" evidence="1">
    <location>
        <begin position="25"/>
        <end position="46"/>
    </location>
</feature>
<proteinExistence type="predicted"/>
<accession>A0A8J3YX59</accession>
<dbReference type="InterPro" id="IPR018746">
    <property type="entry name" value="DUF2298"/>
</dbReference>
<dbReference type="RefSeq" id="WP_203905559.1">
    <property type="nucleotide sequence ID" value="NZ_BOPF01000066.1"/>
</dbReference>
<feature type="transmembrane region" description="Helical" evidence="1">
    <location>
        <begin position="52"/>
        <end position="71"/>
    </location>
</feature>
<feature type="transmembrane region" description="Helical" evidence="1">
    <location>
        <begin position="578"/>
        <end position="596"/>
    </location>
</feature>
<feature type="transmembrane region" description="Helical" evidence="1">
    <location>
        <begin position="508"/>
        <end position="526"/>
    </location>
</feature>
<feature type="transmembrane region" description="Helical" evidence="1">
    <location>
        <begin position="138"/>
        <end position="162"/>
    </location>
</feature>
<feature type="transmembrane region" description="Helical" evidence="1">
    <location>
        <begin position="83"/>
        <end position="103"/>
    </location>
</feature>
<comment type="caution">
    <text evidence="2">The sequence shown here is derived from an EMBL/GenBank/DDBJ whole genome shotgun (WGS) entry which is preliminary data.</text>
</comment>
<feature type="transmembrane region" description="Helical" evidence="1">
    <location>
        <begin position="109"/>
        <end position="126"/>
    </location>
</feature>
<keyword evidence="3" id="KW-1185">Reference proteome</keyword>
<feature type="transmembrane region" description="Helical" evidence="1">
    <location>
        <begin position="234"/>
        <end position="252"/>
    </location>
</feature>
<gene>
    <name evidence="2" type="ORF">Val02_90480</name>
</gene>
<feature type="transmembrane region" description="Helical" evidence="1">
    <location>
        <begin position="414"/>
        <end position="432"/>
    </location>
</feature>
<keyword evidence="1" id="KW-1133">Transmembrane helix</keyword>
<feature type="transmembrane region" description="Helical" evidence="1">
    <location>
        <begin position="478"/>
        <end position="496"/>
    </location>
</feature>
<dbReference type="AlphaFoldDB" id="A0A8J3YX59"/>
<feature type="transmembrane region" description="Helical" evidence="1">
    <location>
        <begin position="546"/>
        <end position="566"/>
    </location>
</feature>
<evidence type="ECO:0000256" key="1">
    <source>
        <dbReference type="SAM" id="Phobius"/>
    </source>
</evidence>
<feature type="transmembrane region" description="Helical" evidence="1">
    <location>
        <begin position="321"/>
        <end position="337"/>
    </location>
</feature>
<keyword evidence="1" id="KW-0812">Transmembrane</keyword>
<dbReference type="EMBL" id="BOPF01000066">
    <property type="protein sequence ID" value="GIJ52162.1"/>
    <property type="molecule type" value="Genomic_DNA"/>
</dbReference>
<feature type="transmembrane region" description="Helical" evidence="1">
    <location>
        <begin position="297"/>
        <end position="316"/>
    </location>
</feature>
<evidence type="ECO:0000313" key="2">
    <source>
        <dbReference type="EMBL" id="GIJ52162.1"/>
    </source>
</evidence>
<protein>
    <submittedName>
        <fullName evidence="2">Uncharacterized protein</fullName>
    </submittedName>
</protein>
<keyword evidence="1" id="KW-0472">Membrane</keyword>
<dbReference type="Pfam" id="PF10060">
    <property type="entry name" value="DUF2298"/>
    <property type="match status" value="1"/>
</dbReference>
<name>A0A8J3YX59_9ACTN</name>
<dbReference type="Proteomes" id="UP000619260">
    <property type="component" value="Unassembled WGS sequence"/>
</dbReference>
<feature type="transmembrane region" description="Helical" evidence="1">
    <location>
        <begin position="343"/>
        <end position="360"/>
    </location>
</feature>
<reference evidence="2" key="1">
    <citation type="submission" date="2021-01" db="EMBL/GenBank/DDBJ databases">
        <title>Whole genome shotgun sequence of Virgisporangium aliadipatigenens NBRC 105644.</title>
        <authorList>
            <person name="Komaki H."/>
            <person name="Tamura T."/>
        </authorList>
    </citation>
    <scope>NUCLEOTIDE SEQUENCE</scope>
    <source>
        <strain evidence="2">NBRC 105644</strain>
    </source>
</reference>
<feature type="transmembrane region" description="Helical" evidence="1">
    <location>
        <begin position="259"/>
        <end position="277"/>
    </location>
</feature>
<organism evidence="2 3">
    <name type="scientific">Virgisporangium aliadipatigenens</name>
    <dbReference type="NCBI Taxonomy" id="741659"/>
    <lineage>
        <taxon>Bacteria</taxon>
        <taxon>Bacillati</taxon>
        <taxon>Actinomycetota</taxon>
        <taxon>Actinomycetes</taxon>
        <taxon>Micromonosporales</taxon>
        <taxon>Micromonosporaceae</taxon>
        <taxon>Virgisporangium</taxon>
    </lineage>
</organism>